<evidence type="ECO:0000313" key="2">
    <source>
        <dbReference type="EMBL" id="KAF2482546.1"/>
    </source>
</evidence>
<feature type="region of interest" description="Disordered" evidence="1">
    <location>
        <begin position="1"/>
        <end position="57"/>
    </location>
</feature>
<dbReference type="OrthoDB" id="4337606at2759"/>
<dbReference type="RefSeq" id="XP_033589116.1">
    <property type="nucleotide sequence ID" value="XM_033733789.1"/>
</dbReference>
<evidence type="ECO:0000256" key="1">
    <source>
        <dbReference type="SAM" id="MobiDB-lite"/>
    </source>
</evidence>
<gene>
    <name evidence="2" type="ORF">BDY17DRAFT_298714</name>
</gene>
<reference evidence="2" key="1">
    <citation type="journal article" date="2020" name="Stud. Mycol.">
        <title>101 Dothideomycetes genomes: a test case for predicting lifestyles and emergence of pathogens.</title>
        <authorList>
            <person name="Haridas S."/>
            <person name="Albert R."/>
            <person name="Binder M."/>
            <person name="Bloem J."/>
            <person name="Labutti K."/>
            <person name="Salamov A."/>
            <person name="Andreopoulos B."/>
            <person name="Baker S."/>
            <person name="Barry K."/>
            <person name="Bills G."/>
            <person name="Bluhm B."/>
            <person name="Cannon C."/>
            <person name="Castanera R."/>
            <person name="Culley D."/>
            <person name="Daum C."/>
            <person name="Ezra D."/>
            <person name="Gonzalez J."/>
            <person name="Henrissat B."/>
            <person name="Kuo A."/>
            <person name="Liang C."/>
            <person name="Lipzen A."/>
            <person name="Lutzoni F."/>
            <person name="Magnuson J."/>
            <person name="Mondo S."/>
            <person name="Nolan M."/>
            <person name="Ohm R."/>
            <person name="Pangilinan J."/>
            <person name="Park H.-J."/>
            <person name="Ramirez L."/>
            <person name="Alfaro M."/>
            <person name="Sun H."/>
            <person name="Tritt A."/>
            <person name="Yoshinaga Y."/>
            <person name="Zwiers L.-H."/>
            <person name="Turgeon B."/>
            <person name="Goodwin S."/>
            <person name="Spatafora J."/>
            <person name="Crous P."/>
            <person name="Grigoriev I."/>
        </authorList>
    </citation>
    <scope>NUCLEOTIDE SEQUENCE</scope>
    <source>
        <strain evidence="2">CBS 113389</strain>
    </source>
</reference>
<accession>A0A6A6PRY9</accession>
<sequence length="193" mass="21747">MPSAQDTINTDSGSPSVSLPKKSAREISEQYSHMRSTEERPEDNYMLGGDEEPMVYSTPRDYATSARRERDWLLSMGADPDSVILESELCNYMPPRRAGESAGEYSKQYVEILNGMIRNGTMILNDQTTADVVASGFGTRDGRRFDLGPGSGATKGDFRAFTQWFGEVYESGEAYEVPERWLRFEEPQQRVQD</sequence>
<dbReference type="Proteomes" id="UP000799767">
    <property type="component" value="Unassembled WGS sequence"/>
</dbReference>
<evidence type="ECO:0000313" key="3">
    <source>
        <dbReference type="Proteomes" id="UP000799767"/>
    </source>
</evidence>
<feature type="compositionally biased region" description="Polar residues" evidence="1">
    <location>
        <begin position="1"/>
        <end position="17"/>
    </location>
</feature>
<keyword evidence="3" id="KW-1185">Reference proteome</keyword>
<dbReference type="GeneID" id="54474791"/>
<dbReference type="AlphaFoldDB" id="A0A6A6PRY9"/>
<organism evidence="2 3">
    <name type="scientific">Neohortaea acidophila</name>
    <dbReference type="NCBI Taxonomy" id="245834"/>
    <lineage>
        <taxon>Eukaryota</taxon>
        <taxon>Fungi</taxon>
        <taxon>Dikarya</taxon>
        <taxon>Ascomycota</taxon>
        <taxon>Pezizomycotina</taxon>
        <taxon>Dothideomycetes</taxon>
        <taxon>Dothideomycetidae</taxon>
        <taxon>Mycosphaerellales</taxon>
        <taxon>Teratosphaeriaceae</taxon>
        <taxon>Neohortaea</taxon>
    </lineage>
</organism>
<protein>
    <submittedName>
        <fullName evidence="2">Uncharacterized protein</fullName>
    </submittedName>
</protein>
<proteinExistence type="predicted"/>
<name>A0A6A6PRY9_9PEZI</name>
<dbReference type="EMBL" id="MU001636">
    <property type="protein sequence ID" value="KAF2482546.1"/>
    <property type="molecule type" value="Genomic_DNA"/>
</dbReference>